<proteinExistence type="predicted"/>
<sequence>MGMGDAQLGHVLQRHDALGGRRPGQERRQESGLATAGSPRHEHVRALPHGRLEPGPGDELEGAGALEVVEVGGGRPRQPDGQQRPRRTDGWQDRVHPDAVGQTDVGAGGRLVDVPAGERDERHRQAAGQPPIEAERGMHDRTPAAIDPHRPVAVHEDVRDPRVGEQRRERPELGGDSSFCLFLYPATDIRTPRGGGWRFASDHERWRSDLIGGVAAVEGRRCRRRSHTRR</sequence>
<protein>
    <submittedName>
        <fullName evidence="2">Uncharacterized protein</fullName>
    </submittedName>
</protein>
<evidence type="ECO:0000313" key="2">
    <source>
        <dbReference type="EMBL" id="GAA4677053.1"/>
    </source>
</evidence>
<evidence type="ECO:0000313" key="3">
    <source>
        <dbReference type="Proteomes" id="UP001501295"/>
    </source>
</evidence>
<name>A0ABP8W0N1_9MICO</name>
<organism evidence="2 3">
    <name type="scientific">Frondihabitans cladoniiphilus</name>
    <dbReference type="NCBI Taxonomy" id="715785"/>
    <lineage>
        <taxon>Bacteria</taxon>
        <taxon>Bacillati</taxon>
        <taxon>Actinomycetota</taxon>
        <taxon>Actinomycetes</taxon>
        <taxon>Micrococcales</taxon>
        <taxon>Microbacteriaceae</taxon>
        <taxon>Frondihabitans</taxon>
    </lineage>
</organism>
<accession>A0ABP8W0N1</accession>
<feature type="compositionally biased region" description="Basic and acidic residues" evidence="1">
    <location>
        <begin position="133"/>
        <end position="173"/>
    </location>
</feature>
<gene>
    <name evidence="2" type="ORF">GCM10025780_22130</name>
</gene>
<dbReference type="EMBL" id="BAABLM010000004">
    <property type="protein sequence ID" value="GAA4677053.1"/>
    <property type="molecule type" value="Genomic_DNA"/>
</dbReference>
<reference evidence="3" key="1">
    <citation type="journal article" date="2019" name="Int. J. Syst. Evol. Microbiol.">
        <title>The Global Catalogue of Microorganisms (GCM) 10K type strain sequencing project: providing services to taxonomists for standard genome sequencing and annotation.</title>
        <authorList>
            <consortium name="The Broad Institute Genomics Platform"/>
            <consortium name="The Broad Institute Genome Sequencing Center for Infectious Disease"/>
            <person name="Wu L."/>
            <person name="Ma J."/>
        </authorList>
    </citation>
    <scope>NUCLEOTIDE SEQUENCE [LARGE SCALE GENOMIC DNA]</scope>
    <source>
        <strain evidence="3">JCM 18956</strain>
    </source>
</reference>
<keyword evidence="3" id="KW-1185">Reference proteome</keyword>
<comment type="caution">
    <text evidence="2">The sequence shown here is derived from an EMBL/GenBank/DDBJ whole genome shotgun (WGS) entry which is preliminary data.</text>
</comment>
<evidence type="ECO:0000256" key="1">
    <source>
        <dbReference type="SAM" id="MobiDB-lite"/>
    </source>
</evidence>
<feature type="region of interest" description="Disordered" evidence="1">
    <location>
        <begin position="1"/>
        <end position="174"/>
    </location>
</feature>
<dbReference type="Proteomes" id="UP001501295">
    <property type="component" value="Unassembled WGS sequence"/>
</dbReference>
<feature type="compositionally biased region" description="Basic and acidic residues" evidence="1">
    <location>
        <begin position="13"/>
        <end position="30"/>
    </location>
</feature>
<feature type="compositionally biased region" description="Basic and acidic residues" evidence="1">
    <location>
        <begin position="86"/>
        <end position="97"/>
    </location>
</feature>